<dbReference type="Proteomes" id="UP000776650">
    <property type="component" value="Unassembled WGS sequence"/>
</dbReference>
<dbReference type="NCBIfam" id="NF033788">
    <property type="entry name" value="HTH_metalloreg"/>
    <property type="match status" value="1"/>
</dbReference>
<dbReference type="SUPFAM" id="SSF46785">
    <property type="entry name" value="Winged helix' DNA-binding domain"/>
    <property type="match status" value="1"/>
</dbReference>
<dbReference type="InterPro" id="IPR051081">
    <property type="entry name" value="HTH_MetalResp_TranReg"/>
</dbReference>
<dbReference type="AlphaFoldDB" id="A0A921F0T6"/>
<evidence type="ECO:0000256" key="1">
    <source>
        <dbReference type="ARBA" id="ARBA00023015"/>
    </source>
</evidence>
<evidence type="ECO:0000259" key="4">
    <source>
        <dbReference type="PROSITE" id="PS50987"/>
    </source>
</evidence>
<protein>
    <submittedName>
        <fullName evidence="5">Metalloregulator ArsR/SmtB family transcription factor</fullName>
    </submittedName>
</protein>
<dbReference type="PROSITE" id="PS00846">
    <property type="entry name" value="HTH_ARSR_1"/>
    <property type="match status" value="1"/>
</dbReference>
<keyword evidence="3" id="KW-0804">Transcription</keyword>
<name>A0A921F0T6_9ACTN</name>
<dbReference type="GO" id="GO:0003700">
    <property type="term" value="F:DNA-binding transcription factor activity"/>
    <property type="evidence" value="ECO:0007669"/>
    <property type="project" value="InterPro"/>
</dbReference>
<dbReference type="InterPro" id="IPR001845">
    <property type="entry name" value="HTH_ArsR_DNA-bd_dom"/>
</dbReference>
<reference evidence="5" key="2">
    <citation type="submission" date="2021-09" db="EMBL/GenBank/DDBJ databases">
        <authorList>
            <person name="Gilroy R."/>
        </authorList>
    </citation>
    <scope>NUCLEOTIDE SEQUENCE</scope>
    <source>
        <strain evidence="5">ChiGjej1B1-18357</strain>
    </source>
</reference>
<dbReference type="InterPro" id="IPR036390">
    <property type="entry name" value="WH_DNA-bd_sf"/>
</dbReference>
<evidence type="ECO:0000256" key="3">
    <source>
        <dbReference type="ARBA" id="ARBA00023163"/>
    </source>
</evidence>
<evidence type="ECO:0000256" key="2">
    <source>
        <dbReference type="ARBA" id="ARBA00023125"/>
    </source>
</evidence>
<dbReference type="PANTHER" id="PTHR33154:SF18">
    <property type="entry name" value="ARSENICAL RESISTANCE OPERON REPRESSOR"/>
    <property type="match status" value="1"/>
</dbReference>
<accession>A0A921F0T6</accession>
<reference evidence="5" key="1">
    <citation type="journal article" date="2021" name="PeerJ">
        <title>Extensive microbial diversity within the chicken gut microbiome revealed by metagenomics and culture.</title>
        <authorList>
            <person name="Gilroy R."/>
            <person name="Ravi A."/>
            <person name="Getino M."/>
            <person name="Pursley I."/>
            <person name="Horton D.L."/>
            <person name="Alikhan N.F."/>
            <person name="Baker D."/>
            <person name="Gharbi K."/>
            <person name="Hall N."/>
            <person name="Watson M."/>
            <person name="Adriaenssens E.M."/>
            <person name="Foster-Nyarko E."/>
            <person name="Jarju S."/>
            <person name="Secka A."/>
            <person name="Antonio M."/>
            <person name="Oren A."/>
            <person name="Chaudhuri R.R."/>
            <person name="La Ragione R."/>
            <person name="Hildebrand F."/>
            <person name="Pallen M.J."/>
        </authorList>
    </citation>
    <scope>NUCLEOTIDE SEQUENCE</scope>
    <source>
        <strain evidence="5">ChiGjej1B1-18357</strain>
    </source>
</reference>
<dbReference type="PANTHER" id="PTHR33154">
    <property type="entry name" value="TRANSCRIPTIONAL REGULATOR, ARSR FAMILY"/>
    <property type="match status" value="1"/>
</dbReference>
<dbReference type="PRINTS" id="PR00778">
    <property type="entry name" value="HTHARSR"/>
</dbReference>
<dbReference type="RefSeq" id="WP_303910384.1">
    <property type="nucleotide sequence ID" value="NZ_DYXM01000026.1"/>
</dbReference>
<gene>
    <name evidence="5" type="ORF">K8V11_01200</name>
</gene>
<organism evidence="5 6">
    <name type="scientific">Dietzia timorensis</name>
    <dbReference type="NCBI Taxonomy" id="499555"/>
    <lineage>
        <taxon>Bacteria</taxon>
        <taxon>Bacillati</taxon>
        <taxon>Actinomycetota</taxon>
        <taxon>Actinomycetes</taxon>
        <taxon>Mycobacteriales</taxon>
        <taxon>Dietziaceae</taxon>
        <taxon>Dietzia</taxon>
    </lineage>
</organism>
<dbReference type="GO" id="GO:0003677">
    <property type="term" value="F:DNA binding"/>
    <property type="evidence" value="ECO:0007669"/>
    <property type="project" value="UniProtKB-KW"/>
</dbReference>
<proteinExistence type="predicted"/>
<dbReference type="InterPro" id="IPR011991">
    <property type="entry name" value="ArsR-like_HTH"/>
</dbReference>
<feature type="domain" description="HTH arsR-type" evidence="4">
    <location>
        <begin position="22"/>
        <end position="119"/>
    </location>
</feature>
<evidence type="ECO:0000313" key="5">
    <source>
        <dbReference type="EMBL" id="HJE89611.1"/>
    </source>
</evidence>
<dbReference type="SMART" id="SM00418">
    <property type="entry name" value="HTH_ARSR"/>
    <property type="match status" value="1"/>
</dbReference>
<keyword evidence="1" id="KW-0805">Transcription regulation</keyword>
<dbReference type="InterPro" id="IPR036388">
    <property type="entry name" value="WH-like_DNA-bd_sf"/>
</dbReference>
<dbReference type="EMBL" id="DYXM01000026">
    <property type="protein sequence ID" value="HJE89611.1"/>
    <property type="molecule type" value="Genomic_DNA"/>
</dbReference>
<dbReference type="Pfam" id="PF01022">
    <property type="entry name" value="HTH_5"/>
    <property type="match status" value="1"/>
</dbReference>
<dbReference type="PROSITE" id="PS50987">
    <property type="entry name" value="HTH_ARSR_2"/>
    <property type="match status" value="1"/>
</dbReference>
<dbReference type="InterPro" id="IPR018334">
    <property type="entry name" value="ArsR_HTH"/>
</dbReference>
<comment type="caution">
    <text evidence="5">The sequence shown here is derived from an EMBL/GenBank/DDBJ whole genome shotgun (WGS) entry which is preliminary data.</text>
</comment>
<sequence>MSNQDRGADAAVRCSPLVHEPLSADEAARRAGMFKALADPVRLQLFSVIASHAGGEACVCDLAPFVDVSQPTISHHLRVLRESGLVASERRGTWVHYRVEHAATGELLGALAGAGVAAGAAEIAS</sequence>
<dbReference type="CDD" id="cd00090">
    <property type="entry name" value="HTH_ARSR"/>
    <property type="match status" value="1"/>
</dbReference>
<evidence type="ECO:0000313" key="6">
    <source>
        <dbReference type="Proteomes" id="UP000776650"/>
    </source>
</evidence>
<dbReference type="Gene3D" id="1.10.10.10">
    <property type="entry name" value="Winged helix-like DNA-binding domain superfamily/Winged helix DNA-binding domain"/>
    <property type="match status" value="1"/>
</dbReference>
<keyword evidence="2" id="KW-0238">DNA-binding</keyword>